<accession>A0A3M0J4K1</accession>
<evidence type="ECO:0000256" key="5">
    <source>
        <dbReference type="ARBA" id="ARBA00022825"/>
    </source>
</evidence>
<keyword evidence="6" id="KW-0106">Calcium</keyword>
<dbReference type="SUPFAM" id="SSF54897">
    <property type="entry name" value="Protease propeptides/inhibitors"/>
    <property type="match status" value="1"/>
</dbReference>
<dbReference type="InterPro" id="IPR036852">
    <property type="entry name" value="Peptidase_S8/S53_dom_sf"/>
</dbReference>
<dbReference type="GO" id="GO:0004252">
    <property type="term" value="F:serine-type endopeptidase activity"/>
    <property type="evidence" value="ECO:0007669"/>
    <property type="project" value="InterPro"/>
</dbReference>
<dbReference type="STRING" id="333673.A0A3M0J4K1"/>
<protein>
    <recommendedName>
        <fullName evidence="10">Peptidase S53 domain-containing protein</fullName>
    </recommendedName>
</protein>
<keyword evidence="4" id="KW-0378">Hydrolase</keyword>
<keyword evidence="5" id="KW-0720">Serine protease</keyword>
<evidence type="ECO:0000313" key="12">
    <source>
        <dbReference type="Proteomes" id="UP000269221"/>
    </source>
</evidence>
<dbReference type="InterPro" id="IPR015366">
    <property type="entry name" value="S53_propep"/>
</dbReference>
<keyword evidence="3" id="KW-0479">Metal-binding</keyword>
<dbReference type="AlphaFoldDB" id="A0A3M0J4K1"/>
<keyword evidence="7" id="KW-0865">Zymogen</keyword>
<keyword evidence="9" id="KW-0732">Signal</keyword>
<dbReference type="SUPFAM" id="SSF52743">
    <property type="entry name" value="Subtilisin-like"/>
    <property type="match status" value="1"/>
</dbReference>
<feature type="signal peptide" evidence="9">
    <location>
        <begin position="1"/>
        <end position="30"/>
    </location>
</feature>
<evidence type="ECO:0000256" key="9">
    <source>
        <dbReference type="SAM" id="SignalP"/>
    </source>
</evidence>
<comment type="caution">
    <text evidence="11">The sequence shown here is derived from an EMBL/GenBank/DDBJ whole genome shotgun (WGS) entry which is preliminary data.</text>
</comment>
<organism evidence="11 12">
    <name type="scientific">Hirundo rustica rustica</name>
    <dbReference type="NCBI Taxonomy" id="333673"/>
    <lineage>
        <taxon>Eukaryota</taxon>
        <taxon>Metazoa</taxon>
        <taxon>Chordata</taxon>
        <taxon>Craniata</taxon>
        <taxon>Vertebrata</taxon>
        <taxon>Euteleostomi</taxon>
        <taxon>Archelosauria</taxon>
        <taxon>Archosauria</taxon>
        <taxon>Dinosauria</taxon>
        <taxon>Saurischia</taxon>
        <taxon>Theropoda</taxon>
        <taxon>Coelurosauria</taxon>
        <taxon>Aves</taxon>
        <taxon>Neognathae</taxon>
        <taxon>Neoaves</taxon>
        <taxon>Telluraves</taxon>
        <taxon>Australaves</taxon>
        <taxon>Passeriformes</taxon>
        <taxon>Sylvioidea</taxon>
        <taxon>Hirundinidae</taxon>
        <taxon>Hirundo</taxon>
    </lineage>
</organism>
<proteinExistence type="predicted"/>
<dbReference type="PROSITE" id="PS51695">
    <property type="entry name" value="SEDOLISIN"/>
    <property type="match status" value="1"/>
</dbReference>
<dbReference type="GO" id="GO:0007417">
    <property type="term" value="P:central nervous system development"/>
    <property type="evidence" value="ECO:0007669"/>
    <property type="project" value="TreeGrafter"/>
</dbReference>
<comment type="caution">
    <text evidence="8">Lacks conserved residue(s) required for the propagation of feature annotation.</text>
</comment>
<evidence type="ECO:0000256" key="1">
    <source>
        <dbReference type="ARBA" id="ARBA00001913"/>
    </source>
</evidence>
<dbReference type="PANTHER" id="PTHR14218">
    <property type="entry name" value="PROTEASE S8 TRIPEPTIDYL PEPTIDASE I CLN2"/>
    <property type="match status" value="1"/>
</dbReference>
<keyword evidence="12" id="KW-1185">Reference proteome</keyword>
<feature type="chain" id="PRO_5018320102" description="Peptidase S53 domain-containing protein" evidence="9">
    <location>
        <begin position="31"/>
        <end position="411"/>
    </location>
</feature>
<keyword evidence="2" id="KW-0645">Protease</keyword>
<evidence type="ECO:0000256" key="7">
    <source>
        <dbReference type="ARBA" id="ARBA00023145"/>
    </source>
</evidence>
<dbReference type="GO" id="GO:0046872">
    <property type="term" value="F:metal ion binding"/>
    <property type="evidence" value="ECO:0007669"/>
    <property type="project" value="UniProtKB-KW"/>
</dbReference>
<dbReference type="GO" id="GO:0008240">
    <property type="term" value="F:tripeptidyl-peptidase activity"/>
    <property type="evidence" value="ECO:0007669"/>
    <property type="project" value="TreeGrafter"/>
</dbReference>
<evidence type="ECO:0000256" key="6">
    <source>
        <dbReference type="ARBA" id="ARBA00022837"/>
    </source>
</evidence>
<sequence>MGTPLLGPGVGIPAVLALCAAAWSCAPGLALERDQPFRVPPGWAHAGRVDPGHPVQLTFALRQRGTVRLARLVEAVSDPRSPRYARPSACSLGLSFHRYVQGQRSLVRSPLPYTVLQSSRSTWTSFLEQYFHQADLAEFMQLFGSALPPHAGGPGGGGHQGHGKAGLEASLDVEYIMSTGANVSTWVFSNAGRHESQEPFLAWLLLLSNMSALPWVHSVSYGDDEDSLSYAYMERVNTEFMKAAARGLTILFASGDDGAGCRRVRSGNHTFRPSFPASSPYVTTVGGTSFKNPFLVTEEVTDYISGGGFSNVFPMPEYQASTPVVAGMVALINDRRLQRGLAPLGFLNPALYQLQKQGLGDAFYDVIQGCHLSCLDGTVQGQGFCATPAWDPVTGWGTPNFPRLLLALGPR</sequence>
<dbReference type="CDD" id="cd04056">
    <property type="entry name" value="Peptidases_S53"/>
    <property type="match status" value="1"/>
</dbReference>
<comment type="cofactor">
    <cofactor evidence="1">
        <name>Ca(2+)</name>
        <dbReference type="ChEBI" id="CHEBI:29108"/>
    </cofactor>
</comment>
<dbReference type="EMBL" id="QRBI01000181">
    <property type="protein sequence ID" value="RMB95997.1"/>
    <property type="molecule type" value="Genomic_DNA"/>
</dbReference>
<evidence type="ECO:0000256" key="4">
    <source>
        <dbReference type="ARBA" id="ARBA00022801"/>
    </source>
</evidence>
<evidence type="ECO:0000256" key="8">
    <source>
        <dbReference type="PROSITE-ProRule" id="PRU01032"/>
    </source>
</evidence>
<dbReference type="Proteomes" id="UP000269221">
    <property type="component" value="Unassembled WGS sequence"/>
</dbReference>
<dbReference type="InterPro" id="IPR050819">
    <property type="entry name" value="Tripeptidyl-peptidase_I"/>
</dbReference>
<feature type="domain" description="Peptidase S53" evidence="10">
    <location>
        <begin position="93"/>
        <end position="411"/>
    </location>
</feature>
<evidence type="ECO:0000313" key="11">
    <source>
        <dbReference type="EMBL" id="RMB95997.1"/>
    </source>
</evidence>
<evidence type="ECO:0000259" key="10">
    <source>
        <dbReference type="PROSITE" id="PS51695"/>
    </source>
</evidence>
<dbReference type="PANTHER" id="PTHR14218:SF15">
    <property type="entry name" value="TRIPEPTIDYL-PEPTIDASE 1"/>
    <property type="match status" value="1"/>
</dbReference>
<dbReference type="OrthoDB" id="2919105at2759"/>
<gene>
    <name evidence="11" type="ORF">DUI87_27531</name>
</gene>
<dbReference type="Pfam" id="PF09286">
    <property type="entry name" value="Pro-kuma_activ"/>
    <property type="match status" value="1"/>
</dbReference>
<name>A0A3M0J4K1_HIRRU</name>
<evidence type="ECO:0000256" key="3">
    <source>
        <dbReference type="ARBA" id="ARBA00022723"/>
    </source>
</evidence>
<dbReference type="GO" id="GO:0006508">
    <property type="term" value="P:proteolysis"/>
    <property type="evidence" value="ECO:0007669"/>
    <property type="project" value="UniProtKB-KW"/>
</dbReference>
<reference evidence="11 12" key="1">
    <citation type="submission" date="2018-07" db="EMBL/GenBank/DDBJ databases">
        <title>A high quality draft genome assembly of the barn swallow (H. rustica rustica).</title>
        <authorList>
            <person name="Formenti G."/>
            <person name="Chiara M."/>
            <person name="Poveda L."/>
            <person name="Francoijs K.-J."/>
            <person name="Bonisoli-Alquati A."/>
            <person name="Canova L."/>
            <person name="Gianfranceschi L."/>
            <person name="Horner D.S."/>
            <person name="Saino N."/>
        </authorList>
    </citation>
    <scope>NUCLEOTIDE SEQUENCE [LARGE SCALE GENOMIC DNA]</scope>
    <source>
        <strain evidence="11">Chelidonia</strain>
        <tissue evidence="11">Blood</tissue>
    </source>
</reference>
<dbReference type="Gene3D" id="3.40.50.200">
    <property type="entry name" value="Peptidase S8/S53 domain"/>
    <property type="match status" value="2"/>
</dbReference>
<dbReference type="InterPro" id="IPR030400">
    <property type="entry name" value="Sedolisin_dom"/>
</dbReference>
<evidence type="ECO:0000256" key="2">
    <source>
        <dbReference type="ARBA" id="ARBA00022670"/>
    </source>
</evidence>